<dbReference type="InterPro" id="IPR052496">
    <property type="entry name" value="Orphan_Nuclear_Rcpt"/>
</dbReference>
<dbReference type="Gene3D" id="1.10.565.10">
    <property type="entry name" value="Retinoid X Receptor"/>
    <property type="match status" value="1"/>
</dbReference>
<dbReference type="AlphaFoldDB" id="A0A915PI42"/>
<dbReference type="Gene3D" id="3.30.50.10">
    <property type="entry name" value="Erythroid Transcription Factor GATA-1, subunit A"/>
    <property type="match status" value="1"/>
</dbReference>
<feature type="compositionally biased region" description="Basic and acidic residues" evidence="12">
    <location>
        <begin position="427"/>
        <end position="439"/>
    </location>
</feature>
<dbReference type="FunFam" id="3.30.50.10:FF:000030">
    <property type="entry name" value="Nuclear Hormone Receptor family"/>
    <property type="match status" value="1"/>
</dbReference>
<sequence length="735" mass="79714">MTRYSAEELHLATGMCVRACEAHEEALFCGVVQVAVSGLDQLKRASRAVTGSLAVVYCVSPLRDDELDANYIVNHTGTCSAPGEDDFAFAFRCVLYNLTAYLLASGHPDRPATSQPATSSGASSRGGALSFAFTARRSLCSAQPRRRRSSLFHRRCLCIRRAEQQRPVFDQCGLPAMTEAAAAAAAYAAIANNVAVIMRSSNRSTSPSFSSQQAYSIESILKPGDPESPALNESTNTMENHSVPLVDGEPTICISSISNVSVPLLLPSNIASLVTIVFAIGPFRPSKESISSRVFSSTPLTGRFDLLIKSLSAEKFSSSVCHDEASGRHYGVIACFGCKGFFRRTVRAGKNYVCRYEQKCRIDKAGRNVCRSCRFQKCLQVGMEPDAIRPDRDKTGRQKNPRRSGCENGATKMSASSISGELPCVTSEKDNVPSDDARSSTRSFCTNNTSGQPKCPVPVGDESVLATLCEIEHICNQLRDAHPVITKTSITLIDAVLRPSLIVSRSPLTFDGSLGLAGCKEYFENLRRLIVLLFDYANTLKPIADLTPSEKISIIHNCVSQFALLVVAYHTVRNTEVVSSTILLPSGHYFHREKPVIISEQCEDKQIILLESRIEIVKKNILDVVLSPMRRLGFTEIEMVALKAIIALDPSAANLTPHSASLLSVARGSVQNALYAHLSSRLSPAEATSRFGNLLLLIAGLSKMGAALCGMMQLCRDLSMNIDPVVDGLFFNDSC</sequence>
<comment type="similarity">
    <text evidence="2">Belongs to the nuclear hormone receptor family.</text>
</comment>
<feature type="region of interest" description="Disordered" evidence="12">
    <location>
        <begin position="386"/>
        <end position="453"/>
    </location>
</feature>
<dbReference type="PRINTS" id="PR00047">
    <property type="entry name" value="STROIDFINGER"/>
</dbReference>
<keyword evidence="3" id="KW-0479">Metal-binding</keyword>
<keyword evidence="15" id="KW-1185">Reference proteome</keyword>
<dbReference type="WBParaSite" id="sdigi.contig103.g4384.t1">
    <property type="protein sequence ID" value="sdigi.contig103.g4384.t1"/>
    <property type="gene ID" value="sdigi.contig103.g4384"/>
</dbReference>
<accession>A0A915PI42</accession>
<evidence type="ECO:0000259" key="14">
    <source>
        <dbReference type="PROSITE" id="PS51843"/>
    </source>
</evidence>
<keyword evidence="6" id="KW-0805">Transcription regulation</keyword>
<dbReference type="InterPro" id="IPR049636">
    <property type="entry name" value="HNF4-like_DBD"/>
</dbReference>
<keyword evidence="9" id="KW-0675">Receptor</keyword>
<dbReference type="Proteomes" id="UP000887581">
    <property type="component" value="Unplaced"/>
</dbReference>
<dbReference type="SUPFAM" id="SSF57716">
    <property type="entry name" value="Glucocorticoid receptor-like (DNA-binding domain)"/>
    <property type="match status" value="1"/>
</dbReference>
<dbReference type="GO" id="GO:0005634">
    <property type="term" value="C:nucleus"/>
    <property type="evidence" value="ECO:0007669"/>
    <property type="project" value="UniProtKB-SubCell"/>
</dbReference>
<proteinExistence type="inferred from homology"/>
<feature type="compositionally biased region" description="Polar residues" evidence="12">
    <location>
        <begin position="440"/>
        <end position="452"/>
    </location>
</feature>
<evidence type="ECO:0000313" key="15">
    <source>
        <dbReference type="Proteomes" id="UP000887581"/>
    </source>
</evidence>
<dbReference type="GO" id="GO:0000978">
    <property type="term" value="F:RNA polymerase II cis-regulatory region sequence-specific DNA binding"/>
    <property type="evidence" value="ECO:0007669"/>
    <property type="project" value="InterPro"/>
</dbReference>
<dbReference type="PROSITE" id="PS51030">
    <property type="entry name" value="NUCLEAR_REC_DBD_2"/>
    <property type="match status" value="1"/>
</dbReference>
<evidence type="ECO:0000256" key="1">
    <source>
        <dbReference type="ARBA" id="ARBA00004123"/>
    </source>
</evidence>
<evidence type="ECO:0000256" key="9">
    <source>
        <dbReference type="ARBA" id="ARBA00023170"/>
    </source>
</evidence>
<dbReference type="InterPro" id="IPR001628">
    <property type="entry name" value="Znf_hrmn_rcpt"/>
</dbReference>
<dbReference type="SMART" id="SM00430">
    <property type="entry name" value="HOLI"/>
    <property type="match status" value="1"/>
</dbReference>
<dbReference type="InterPro" id="IPR035500">
    <property type="entry name" value="NHR-like_dom_sf"/>
</dbReference>
<keyword evidence="5" id="KW-0862">Zinc</keyword>
<organism evidence="15 16">
    <name type="scientific">Setaria digitata</name>
    <dbReference type="NCBI Taxonomy" id="48799"/>
    <lineage>
        <taxon>Eukaryota</taxon>
        <taxon>Metazoa</taxon>
        <taxon>Ecdysozoa</taxon>
        <taxon>Nematoda</taxon>
        <taxon>Chromadorea</taxon>
        <taxon>Rhabditida</taxon>
        <taxon>Spirurina</taxon>
        <taxon>Spiruromorpha</taxon>
        <taxon>Filarioidea</taxon>
        <taxon>Setariidae</taxon>
        <taxon>Setaria</taxon>
    </lineage>
</organism>
<feature type="domain" description="Nuclear receptor" evidence="13">
    <location>
        <begin position="315"/>
        <end position="390"/>
    </location>
</feature>
<dbReference type="GO" id="GO:0003700">
    <property type="term" value="F:DNA-binding transcription factor activity"/>
    <property type="evidence" value="ECO:0007669"/>
    <property type="project" value="InterPro"/>
</dbReference>
<evidence type="ECO:0000256" key="10">
    <source>
        <dbReference type="ARBA" id="ARBA00023242"/>
    </source>
</evidence>
<dbReference type="PROSITE" id="PS51843">
    <property type="entry name" value="NR_LBD"/>
    <property type="match status" value="1"/>
</dbReference>
<evidence type="ECO:0000256" key="4">
    <source>
        <dbReference type="ARBA" id="ARBA00022771"/>
    </source>
</evidence>
<evidence type="ECO:0000256" key="2">
    <source>
        <dbReference type="ARBA" id="ARBA00005993"/>
    </source>
</evidence>
<feature type="compositionally biased region" description="Basic and acidic residues" evidence="12">
    <location>
        <begin position="386"/>
        <end position="396"/>
    </location>
</feature>
<evidence type="ECO:0000256" key="11">
    <source>
        <dbReference type="ARBA" id="ARBA00037512"/>
    </source>
</evidence>
<protein>
    <submittedName>
        <fullName evidence="16">Uncharacterized protein</fullName>
    </submittedName>
</protein>
<keyword evidence="7" id="KW-0238">DNA-binding</keyword>
<dbReference type="PANTHER" id="PTHR47519:SF5">
    <property type="entry name" value="NUCLEAR HORMONE RECEPTOR E75"/>
    <property type="match status" value="1"/>
</dbReference>
<keyword evidence="10" id="KW-0539">Nucleus</keyword>
<dbReference type="CDD" id="cd06960">
    <property type="entry name" value="NR_DBD_HNF4A"/>
    <property type="match status" value="1"/>
</dbReference>
<evidence type="ECO:0000256" key="8">
    <source>
        <dbReference type="ARBA" id="ARBA00023163"/>
    </source>
</evidence>
<evidence type="ECO:0000259" key="13">
    <source>
        <dbReference type="PROSITE" id="PS51030"/>
    </source>
</evidence>
<dbReference type="InterPro" id="IPR000536">
    <property type="entry name" value="Nucl_hrmn_rcpt_lig-bd"/>
</dbReference>
<comment type="function">
    <text evidence="11">Orphan nuclear receptor.</text>
</comment>
<evidence type="ECO:0000256" key="6">
    <source>
        <dbReference type="ARBA" id="ARBA00023015"/>
    </source>
</evidence>
<dbReference type="SMART" id="SM00399">
    <property type="entry name" value="ZnF_C4"/>
    <property type="match status" value="1"/>
</dbReference>
<dbReference type="GO" id="GO:0008270">
    <property type="term" value="F:zinc ion binding"/>
    <property type="evidence" value="ECO:0007669"/>
    <property type="project" value="UniProtKB-KW"/>
</dbReference>
<reference evidence="16" key="1">
    <citation type="submission" date="2022-11" db="UniProtKB">
        <authorList>
            <consortium name="WormBaseParasite"/>
        </authorList>
    </citation>
    <scope>IDENTIFICATION</scope>
</reference>
<evidence type="ECO:0000256" key="7">
    <source>
        <dbReference type="ARBA" id="ARBA00023125"/>
    </source>
</evidence>
<evidence type="ECO:0000256" key="3">
    <source>
        <dbReference type="ARBA" id="ARBA00022723"/>
    </source>
</evidence>
<evidence type="ECO:0000256" key="5">
    <source>
        <dbReference type="ARBA" id="ARBA00022833"/>
    </source>
</evidence>
<evidence type="ECO:0000313" key="16">
    <source>
        <dbReference type="WBParaSite" id="sdigi.contig103.g4384.t1"/>
    </source>
</evidence>
<dbReference type="Pfam" id="PF00105">
    <property type="entry name" value="zf-C4"/>
    <property type="match status" value="1"/>
</dbReference>
<keyword evidence="8" id="KW-0804">Transcription</keyword>
<dbReference type="SUPFAM" id="SSF48508">
    <property type="entry name" value="Nuclear receptor ligand-binding domain"/>
    <property type="match status" value="1"/>
</dbReference>
<keyword evidence="4" id="KW-0863">Zinc-finger</keyword>
<comment type="subcellular location">
    <subcellularLocation>
        <location evidence="1">Nucleus</location>
    </subcellularLocation>
</comment>
<feature type="domain" description="NR LBD" evidence="14">
    <location>
        <begin position="470"/>
        <end position="734"/>
    </location>
</feature>
<evidence type="ECO:0000256" key="12">
    <source>
        <dbReference type="SAM" id="MobiDB-lite"/>
    </source>
</evidence>
<dbReference type="InterPro" id="IPR013088">
    <property type="entry name" value="Znf_NHR/GATA"/>
</dbReference>
<name>A0A915PI42_9BILA</name>
<dbReference type="PANTHER" id="PTHR47519">
    <property type="entry name" value="NUCLEAR HORMONE RECEPTOR FAMILY MEMBER NHR-31-RELATED"/>
    <property type="match status" value="1"/>
</dbReference>
<dbReference type="Pfam" id="PF00104">
    <property type="entry name" value="Hormone_recep"/>
    <property type="match status" value="1"/>
</dbReference>